<dbReference type="Pfam" id="PF12821">
    <property type="entry name" value="ThrE_2"/>
    <property type="match status" value="1"/>
</dbReference>
<feature type="transmembrane region" description="Helical" evidence="8">
    <location>
        <begin position="117"/>
        <end position="137"/>
    </location>
</feature>
<evidence type="ECO:0000313" key="11">
    <source>
        <dbReference type="Proteomes" id="UP000050482"/>
    </source>
</evidence>
<dbReference type="GO" id="GO:0005886">
    <property type="term" value="C:plasma membrane"/>
    <property type="evidence" value="ECO:0007669"/>
    <property type="project" value="UniProtKB-SubCell"/>
</dbReference>
<dbReference type="RefSeq" id="WP_054970744.1">
    <property type="nucleotide sequence ID" value="NZ_LJCO01000082.1"/>
</dbReference>
<organism evidence="10 11">
    <name type="scientific">Alicyclobacillus ferrooxydans</name>
    <dbReference type="NCBI Taxonomy" id="471514"/>
    <lineage>
        <taxon>Bacteria</taxon>
        <taxon>Bacillati</taxon>
        <taxon>Bacillota</taxon>
        <taxon>Bacilli</taxon>
        <taxon>Bacillales</taxon>
        <taxon>Alicyclobacillaceae</taxon>
        <taxon>Alicyclobacillus</taxon>
    </lineage>
</organism>
<dbReference type="STRING" id="471514.AN477_18880"/>
<dbReference type="GO" id="GO:0015744">
    <property type="term" value="P:succinate transport"/>
    <property type="evidence" value="ECO:0007669"/>
    <property type="project" value="TreeGrafter"/>
</dbReference>
<keyword evidence="11" id="KW-1185">Reference proteome</keyword>
<accession>A0A0P9C9R2</accession>
<sequence length="144" mass="15500">MLIQQLVVSFLATAAFGIIFSAPKRLLIAGGGVGMIGWLIYIEFTRSGIPVVPATLVAAFMITLVSLLFARFYKAPVTVFSVAGIIPLVPGGLAYNAMRYFVENDYNLAMRYAAESFMISGAIAIGLIVAEVVYQIVKRQPGAF</sequence>
<dbReference type="InterPro" id="IPR024528">
    <property type="entry name" value="ThrE_2"/>
</dbReference>
<dbReference type="EMBL" id="LJCO01000082">
    <property type="protein sequence ID" value="KPV42119.1"/>
    <property type="molecule type" value="Genomic_DNA"/>
</dbReference>
<proteinExistence type="inferred from homology"/>
<feature type="transmembrane region" description="Helical" evidence="8">
    <location>
        <begin position="51"/>
        <end position="73"/>
    </location>
</feature>
<dbReference type="Proteomes" id="UP000050482">
    <property type="component" value="Unassembled WGS sequence"/>
</dbReference>
<dbReference type="PANTHER" id="PTHR34390:SF1">
    <property type="entry name" value="SUCCINATE TRANSPORTER SUBUNIT YJJB-RELATED"/>
    <property type="match status" value="1"/>
</dbReference>
<feature type="domain" description="Threonine/Serine exporter ThrE" evidence="9">
    <location>
        <begin position="5"/>
        <end position="133"/>
    </location>
</feature>
<keyword evidence="2" id="KW-1003">Cell membrane</keyword>
<feature type="transmembrane region" description="Helical" evidence="8">
    <location>
        <begin position="79"/>
        <end position="97"/>
    </location>
</feature>
<evidence type="ECO:0000256" key="7">
    <source>
        <dbReference type="ARBA" id="ARBA00034125"/>
    </source>
</evidence>
<evidence type="ECO:0000259" key="9">
    <source>
        <dbReference type="Pfam" id="PF12821"/>
    </source>
</evidence>
<evidence type="ECO:0000256" key="3">
    <source>
        <dbReference type="ARBA" id="ARBA00022519"/>
    </source>
</evidence>
<evidence type="ECO:0000256" key="1">
    <source>
        <dbReference type="ARBA" id="ARBA00004651"/>
    </source>
</evidence>
<evidence type="ECO:0000313" key="10">
    <source>
        <dbReference type="EMBL" id="KPV42119.1"/>
    </source>
</evidence>
<comment type="caution">
    <text evidence="10">The sequence shown here is derived from an EMBL/GenBank/DDBJ whole genome shotgun (WGS) entry which is preliminary data.</text>
</comment>
<dbReference type="InterPro" id="IPR050539">
    <property type="entry name" value="ThrE_Dicarb/AminoAcid_Exp"/>
</dbReference>
<evidence type="ECO:0000256" key="5">
    <source>
        <dbReference type="ARBA" id="ARBA00022989"/>
    </source>
</evidence>
<evidence type="ECO:0000256" key="4">
    <source>
        <dbReference type="ARBA" id="ARBA00022692"/>
    </source>
</evidence>
<protein>
    <recommendedName>
        <fullName evidence="9">Threonine/Serine exporter ThrE domain-containing protein</fullName>
    </recommendedName>
</protein>
<evidence type="ECO:0000256" key="6">
    <source>
        <dbReference type="ARBA" id="ARBA00023136"/>
    </source>
</evidence>
<keyword evidence="3" id="KW-0997">Cell inner membrane</keyword>
<dbReference type="AlphaFoldDB" id="A0A0P9C9R2"/>
<evidence type="ECO:0000256" key="2">
    <source>
        <dbReference type="ARBA" id="ARBA00022475"/>
    </source>
</evidence>
<keyword evidence="4 8" id="KW-0812">Transmembrane</keyword>
<dbReference type="PATRIC" id="fig|471514.4.peg.1461"/>
<gene>
    <name evidence="10" type="ORF">AN477_18880</name>
</gene>
<keyword evidence="5 8" id="KW-1133">Transmembrane helix</keyword>
<comment type="subcellular location">
    <subcellularLocation>
        <location evidence="1">Cell membrane</location>
        <topology evidence="1">Multi-pass membrane protein</topology>
    </subcellularLocation>
</comment>
<dbReference type="PANTHER" id="PTHR34390">
    <property type="entry name" value="UPF0442 PROTEIN YJJB-RELATED"/>
    <property type="match status" value="1"/>
</dbReference>
<keyword evidence="6 8" id="KW-0472">Membrane</keyword>
<reference evidence="10 11" key="1">
    <citation type="submission" date="2015-09" db="EMBL/GenBank/DDBJ databases">
        <title>Draft genome sequence of Alicyclobacillus ferrooxydans DSM 22381.</title>
        <authorList>
            <person name="Hemp J."/>
        </authorList>
    </citation>
    <scope>NUCLEOTIDE SEQUENCE [LARGE SCALE GENOMIC DNA]</scope>
    <source>
        <strain evidence="10 11">TC-34</strain>
    </source>
</reference>
<comment type="similarity">
    <text evidence="7">Belongs to the ThrE exporter (TC 2.A.79) family.</text>
</comment>
<name>A0A0P9C9R2_9BACL</name>
<evidence type="ECO:0000256" key="8">
    <source>
        <dbReference type="SAM" id="Phobius"/>
    </source>
</evidence>